<evidence type="ECO:0000313" key="2">
    <source>
        <dbReference type="EMBL" id="KAG7304887.1"/>
    </source>
</evidence>
<protein>
    <submittedName>
        <fullName evidence="2">Uncharacterized protein</fullName>
    </submittedName>
</protein>
<evidence type="ECO:0000256" key="1">
    <source>
        <dbReference type="SAM" id="MobiDB-lite"/>
    </source>
</evidence>
<dbReference type="Proteomes" id="UP000823941">
    <property type="component" value="Chromosome 14"/>
</dbReference>
<proteinExistence type="predicted"/>
<comment type="caution">
    <text evidence="2">The sequence shown here is derived from an EMBL/GenBank/DDBJ whole genome shotgun (WGS) entry which is preliminary data.</text>
</comment>
<feature type="compositionally biased region" description="Polar residues" evidence="1">
    <location>
        <begin position="1"/>
        <end position="18"/>
    </location>
</feature>
<accession>A0ABQ7QI70</accession>
<organism evidence="2 3">
    <name type="scientific">Plutella xylostella</name>
    <name type="common">Diamondback moth</name>
    <name type="synonym">Plutella maculipennis</name>
    <dbReference type="NCBI Taxonomy" id="51655"/>
    <lineage>
        <taxon>Eukaryota</taxon>
        <taxon>Metazoa</taxon>
        <taxon>Ecdysozoa</taxon>
        <taxon>Arthropoda</taxon>
        <taxon>Hexapoda</taxon>
        <taxon>Insecta</taxon>
        <taxon>Pterygota</taxon>
        <taxon>Neoptera</taxon>
        <taxon>Endopterygota</taxon>
        <taxon>Lepidoptera</taxon>
        <taxon>Glossata</taxon>
        <taxon>Ditrysia</taxon>
        <taxon>Yponomeutoidea</taxon>
        <taxon>Plutellidae</taxon>
        <taxon>Plutella</taxon>
    </lineage>
</organism>
<gene>
    <name evidence="2" type="ORF">JYU34_010281</name>
</gene>
<feature type="region of interest" description="Disordered" evidence="1">
    <location>
        <begin position="1"/>
        <end position="44"/>
    </location>
</feature>
<name>A0ABQ7QI70_PLUXY</name>
<dbReference type="EMBL" id="JAHIBW010000014">
    <property type="protein sequence ID" value="KAG7304887.1"/>
    <property type="molecule type" value="Genomic_DNA"/>
</dbReference>
<sequence>MPGTSQASLVYSAQELPSPSTPVLEEAEAWKPPMDKKRKTAESTDPSYVFLRCEREARERERVKEDRAYELDKERLRQSDIERQERVRQRDIEAIELQLQASWLEFMKEGMRILERVLNERL</sequence>
<keyword evidence="3" id="KW-1185">Reference proteome</keyword>
<evidence type="ECO:0000313" key="3">
    <source>
        <dbReference type="Proteomes" id="UP000823941"/>
    </source>
</evidence>
<reference evidence="2 3" key="1">
    <citation type="submission" date="2021-06" db="EMBL/GenBank/DDBJ databases">
        <title>A haploid diamondback moth (Plutella xylostella L.) genome assembly resolves 31 chromosomes and identifies a diamide resistance mutation.</title>
        <authorList>
            <person name="Ward C.M."/>
            <person name="Perry K.D."/>
            <person name="Baker G."/>
            <person name="Powis K."/>
            <person name="Heckel D.G."/>
            <person name="Baxter S.W."/>
        </authorList>
    </citation>
    <scope>NUCLEOTIDE SEQUENCE [LARGE SCALE GENOMIC DNA]</scope>
    <source>
        <strain evidence="2 3">LV</strain>
        <tissue evidence="2">Single pupa</tissue>
    </source>
</reference>